<sequence length="50" mass="5511">MQDSECYAAISAHEIVKCSDHPHSEMLPVEKQAIMSTSESLYLIKSETAA</sequence>
<dbReference type="EMBL" id="AGVV01000098">
    <property type="protein sequence ID" value="EHK74162.1"/>
    <property type="molecule type" value="Genomic_DNA"/>
</dbReference>
<proteinExistence type="predicted"/>
<gene>
    <name evidence="1" type="ORF">SM0020_30367</name>
</gene>
<protein>
    <submittedName>
        <fullName evidence="1">Uncharacterized protein</fullName>
    </submittedName>
</protein>
<accession>H0G966</accession>
<evidence type="ECO:0000313" key="1">
    <source>
        <dbReference type="EMBL" id="EHK74162.1"/>
    </source>
</evidence>
<reference evidence="1 2" key="1">
    <citation type="journal article" date="2012" name="J. Bacteriol.">
        <title>Draft Genome Sequence of Sinorhizobium meliloti CCNWSX0020, a Nitrogen-Fixing Symbiont with Copper Tolerance Capability Isolated from Lead-Zinc Mine Tailings.</title>
        <authorList>
            <person name="Li Z."/>
            <person name="Ma Z."/>
            <person name="Hao X."/>
            <person name="Wei G."/>
        </authorList>
    </citation>
    <scope>NUCLEOTIDE SEQUENCE [LARGE SCALE GENOMIC DNA]</scope>
    <source>
        <strain evidence="1 2">CCNWSX0020</strain>
    </source>
</reference>
<dbReference type="AlphaFoldDB" id="H0G966"/>
<dbReference type="Proteomes" id="UP000004038">
    <property type="component" value="Unassembled WGS sequence"/>
</dbReference>
<name>H0G966_RHIML</name>
<organism evidence="1 2">
    <name type="scientific">Sinorhizobium meliloti CCNWSX0020</name>
    <dbReference type="NCBI Taxonomy" id="1107881"/>
    <lineage>
        <taxon>Bacteria</taxon>
        <taxon>Pseudomonadati</taxon>
        <taxon>Pseudomonadota</taxon>
        <taxon>Alphaproteobacteria</taxon>
        <taxon>Hyphomicrobiales</taxon>
        <taxon>Rhizobiaceae</taxon>
        <taxon>Sinorhizobium/Ensifer group</taxon>
        <taxon>Sinorhizobium</taxon>
    </lineage>
</organism>
<evidence type="ECO:0000313" key="2">
    <source>
        <dbReference type="Proteomes" id="UP000004038"/>
    </source>
</evidence>